<feature type="chain" id="PRO_5039581560" description="SipW-cognate class signal peptide" evidence="1">
    <location>
        <begin position="27"/>
        <end position="180"/>
    </location>
</feature>
<evidence type="ECO:0000256" key="1">
    <source>
        <dbReference type="SAM" id="SignalP"/>
    </source>
</evidence>
<dbReference type="RefSeq" id="WP_031577761.1">
    <property type="nucleotide sequence ID" value="NZ_FNDZ01000002.1"/>
</dbReference>
<dbReference type="AlphaFoldDB" id="A0A1G8K5P3"/>
<accession>A0A1G8K5P3</accession>
<dbReference type="EMBL" id="FNDZ01000002">
    <property type="protein sequence ID" value="SDI38754.1"/>
    <property type="molecule type" value="Genomic_DNA"/>
</dbReference>
<proteinExistence type="predicted"/>
<protein>
    <recommendedName>
        <fullName evidence="4">SipW-cognate class signal peptide</fullName>
    </recommendedName>
</protein>
<evidence type="ECO:0000313" key="2">
    <source>
        <dbReference type="EMBL" id="SDI38754.1"/>
    </source>
</evidence>
<sequence length="180" mass="19581">MKRYRKILLVLTAAAVILFSANLLTSAWLVDSTEEKVNTFIPGTVTTTVEEEFDGETKDNVFIRNTGNIDAYIRAAVIPVWKTESGDLSETAVTAADFPELPILPGWFKGTDGFYYHIEMVAPGALTEKLIGTFEMPVKEGLKFELQIIGSGIQADPPAAVTEMWGITVNPDKTLQGGGP</sequence>
<keyword evidence="1" id="KW-0732">Signal</keyword>
<evidence type="ECO:0000313" key="3">
    <source>
        <dbReference type="Proteomes" id="UP000183255"/>
    </source>
</evidence>
<dbReference type="Proteomes" id="UP000183255">
    <property type="component" value="Unassembled WGS sequence"/>
</dbReference>
<reference evidence="2 3" key="1">
    <citation type="submission" date="2016-10" db="EMBL/GenBank/DDBJ databases">
        <authorList>
            <person name="de Groot N.N."/>
        </authorList>
    </citation>
    <scope>NUCLEOTIDE SEQUENCE [LARGE SCALE GENOMIC DNA]</scope>
    <source>
        <strain evidence="2 3">CGMCC 1.5058</strain>
    </source>
</reference>
<gene>
    <name evidence="2" type="ORF">SAMN05421804_102211</name>
</gene>
<organism evidence="2 3">
    <name type="scientific">Proteiniclasticum ruminis</name>
    <dbReference type="NCBI Taxonomy" id="398199"/>
    <lineage>
        <taxon>Bacteria</taxon>
        <taxon>Bacillati</taxon>
        <taxon>Bacillota</taxon>
        <taxon>Clostridia</taxon>
        <taxon>Eubacteriales</taxon>
        <taxon>Clostridiaceae</taxon>
        <taxon>Proteiniclasticum</taxon>
    </lineage>
</organism>
<feature type="signal peptide" evidence="1">
    <location>
        <begin position="1"/>
        <end position="26"/>
    </location>
</feature>
<name>A0A1G8K5P3_9CLOT</name>
<evidence type="ECO:0008006" key="4">
    <source>
        <dbReference type="Google" id="ProtNLM"/>
    </source>
</evidence>